<dbReference type="EMBL" id="JBHRYJ010000002">
    <property type="protein sequence ID" value="MFC3676064.1"/>
    <property type="molecule type" value="Genomic_DNA"/>
</dbReference>
<evidence type="ECO:0000256" key="2">
    <source>
        <dbReference type="SAM" id="SignalP"/>
    </source>
</evidence>
<feature type="chain" id="PRO_5046202039" description="Antifreeze glycopeptide polyprotein" evidence="2">
    <location>
        <begin position="33"/>
        <end position="635"/>
    </location>
</feature>
<feature type="signal peptide" evidence="2">
    <location>
        <begin position="1"/>
        <end position="32"/>
    </location>
</feature>
<gene>
    <name evidence="3" type="ORF">ACFOOQ_10955</name>
</gene>
<sequence length="635" mass="65070">MRRGGRPYRHRAVAAGYAACLAAGLILPTAQAQPIRLIPQNNQGGPTDSAPPAVPAAPNAVPGTAAGTAPQANTPPAGTPPATGQPAAETSPAGQSSGSGQNAAFVIQPLQAPDASTAGLLDDSNGGLGATMWQGTDQTQAARAIDSLPDAARSFALRDLQRRLLLTTAQVPAGTAGTPSLLGLRIAQLYRLGDVGDALQLATPKPPGLKDPILDQLPVDAALLKGDLPQACERVARGLQADASAYWQKANVLCRYLAKDYAGGDLALSLWRDAGGNDPAFNALAAALRGDSRAKVDTLGGASALHFAMLRAAGRPLPKDALDVAPPALLAAMATYDKADAEQRLAAAEQAAAFGALPVKALGEAYAAMQIPDAVRTAMASGKNRETTPRAAAYLYQSAQSTEEARTRIDLLQRAWDLAQARDLQLPTAQLYKPMLAGLAPDEGFITAAPAIIRMALAAGEPQTARSWAAMLAAQPAGRDKAGELAARAWPMLLLAGSPDIAWDEARFTAWLATQGDLTPAERSNRAALLLALAEGAGIAVPAERWDALLADTPAGATGPARQQPALAVWRNLLRSVSAGARAESVALALALLGPDGTAQADGQSLATALGALRSVGLTDAARAVALEAALLRGF</sequence>
<feature type="compositionally biased region" description="Low complexity" evidence="1">
    <location>
        <begin position="56"/>
        <end position="88"/>
    </location>
</feature>
<keyword evidence="2" id="KW-0732">Signal</keyword>
<reference evidence="4" key="1">
    <citation type="journal article" date="2019" name="Int. J. Syst. Evol. Microbiol.">
        <title>The Global Catalogue of Microorganisms (GCM) 10K type strain sequencing project: providing services to taxonomists for standard genome sequencing and annotation.</title>
        <authorList>
            <consortium name="The Broad Institute Genomics Platform"/>
            <consortium name="The Broad Institute Genome Sequencing Center for Infectious Disease"/>
            <person name="Wu L."/>
            <person name="Ma J."/>
        </authorList>
    </citation>
    <scope>NUCLEOTIDE SEQUENCE [LARGE SCALE GENOMIC DNA]</scope>
    <source>
        <strain evidence="4">KCTC 42182</strain>
    </source>
</reference>
<organism evidence="3 4">
    <name type="scientific">Ferrovibrio xuzhouensis</name>
    <dbReference type="NCBI Taxonomy" id="1576914"/>
    <lineage>
        <taxon>Bacteria</taxon>
        <taxon>Pseudomonadati</taxon>
        <taxon>Pseudomonadota</taxon>
        <taxon>Alphaproteobacteria</taxon>
        <taxon>Rhodospirillales</taxon>
        <taxon>Rhodospirillaceae</taxon>
        <taxon>Ferrovibrio</taxon>
    </lineage>
</organism>
<evidence type="ECO:0000313" key="4">
    <source>
        <dbReference type="Proteomes" id="UP001595711"/>
    </source>
</evidence>
<accession>A0ABV7VEX6</accession>
<keyword evidence="4" id="KW-1185">Reference proteome</keyword>
<dbReference type="Proteomes" id="UP001595711">
    <property type="component" value="Unassembled WGS sequence"/>
</dbReference>
<proteinExistence type="predicted"/>
<protein>
    <recommendedName>
        <fullName evidence="5">Antifreeze glycopeptide polyprotein</fullName>
    </recommendedName>
</protein>
<feature type="region of interest" description="Disordered" evidence="1">
    <location>
        <begin position="38"/>
        <end position="100"/>
    </location>
</feature>
<name>A0ABV7VEX6_9PROT</name>
<evidence type="ECO:0000256" key="1">
    <source>
        <dbReference type="SAM" id="MobiDB-lite"/>
    </source>
</evidence>
<dbReference type="RefSeq" id="WP_379725976.1">
    <property type="nucleotide sequence ID" value="NZ_JBHRYJ010000002.1"/>
</dbReference>
<evidence type="ECO:0008006" key="5">
    <source>
        <dbReference type="Google" id="ProtNLM"/>
    </source>
</evidence>
<comment type="caution">
    <text evidence="3">The sequence shown here is derived from an EMBL/GenBank/DDBJ whole genome shotgun (WGS) entry which is preliminary data.</text>
</comment>
<evidence type="ECO:0000313" key="3">
    <source>
        <dbReference type="EMBL" id="MFC3676064.1"/>
    </source>
</evidence>